<sequence>MEEKQHHSVANLEQAQQKTLPCKLDGKKTSNYSFTFS</sequence>
<name>A0A3P6DBD4_BRAOL</name>
<evidence type="ECO:0000256" key="1">
    <source>
        <dbReference type="SAM" id="MobiDB-lite"/>
    </source>
</evidence>
<organism evidence="2">
    <name type="scientific">Brassica oleracea</name>
    <name type="common">Wild cabbage</name>
    <dbReference type="NCBI Taxonomy" id="3712"/>
    <lineage>
        <taxon>Eukaryota</taxon>
        <taxon>Viridiplantae</taxon>
        <taxon>Streptophyta</taxon>
        <taxon>Embryophyta</taxon>
        <taxon>Tracheophyta</taxon>
        <taxon>Spermatophyta</taxon>
        <taxon>Magnoliopsida</taxon>
        <taxon>eudicotyledons</taxon>
        <taxon>Gunneridae</taxon>
        <taxon>Pentapetalae</taxon>
        <taxon>rosids</taxon>
        <taxon>malvids</taxon>
        <taxon>Brassicales</taxon>
        <taxon>Brassicaceae</taxon>
        <taxon>Brassiceae</taxon>
        <taxon>Brassica</taxon>
    </lineage>
</organism>
<dbReference type="AlphaFoldDB" id="A0A3P6DBD4"/>
<protein>
    <submittedName>
        <fullName evidence="2">Uncharacterized protein</fullName>
    </submittedName>
</protein>
<reference evidence="2" key="1">
    <citation type="submission" date="2018-11" db="EMBL/GenBank/DDBJ databases">
        <authorList>
            <consortium name="Genoscope - CEA"/>
            <person name="William W."/>
        </authorList>
    </citation>
    <scope>NUCLEOTIDE SEQUENCE</scope>
</reference>
<accession>A0A3P6DBD4</accession>
<evidence type="ECO:0000313" key="2">
    <source>
        <dbReference type="EMBL" id="VDD19705.1"/>
    </source>
</evidence>
<feature type="region of interest" description="Disordered" evidence="1">
    <location>
        <begin position="1"/>
        <end position="37"/>
    </location>
</feature>
<gene>
    <name evidence="2" type="ORF">BOLC2T06858H</name>
</gene>
<proteinExistence type="predicted"/>
<dbReference type="EMBL" id="LR031874">
    <property type="protein sequence ID" value="VDD19705.1"/>
    <property type="molecule type" value="Genomic_DNA"/>
</dbReference>